<dbReference type="AlphaFoldDB" id="A0A9X4ATT3"/>
<keyword evidence="3" id="KW-1185">Reference proteome</keyword>
<evidence type="ECO:0000256" key="1">
    <source>
        <dbReference type="SAM" id="MobiDB-lite"/>
    </source>
</evidence>
<comment type="caution">
    <text evidence="2">The sequence shown here is derived from an EMBL/GenBank/DDBJ whole genome shotgun (WGS) entry which is preliminary data.</text>
</comment>
<reference evidence="2 3" key="1">
    <citation type="submission" date="2021-04" db="EMBL/GenBank/DDBJ databases">
        <title>Genome analysis of Polyangium sp.</title>
        <authorList>
            <person name="Li Y."/>
            <person name="Wang J."/>
        </authorList>
    </citation>
    <scope>NUCLEOTIDE SEQUENCE [LARGE SCALE GENOMIC DNA]</scope>
    <source>
        <strain evidence="2 3">SDU14</strain>
    </source>
</reference>
<dbReference type="EMBL" id="JAGTJJ010000021">
    <property type="protein sequence ID" value="MDC3984529.1"/>
    <property type="molecule type" value="Genomic_DNA"/>
</dbReference>
<organism evidence="2 3">
    <name type="scientific">Polyangium jinanense</name>
    <dbReference type="NCBI Taxonomy" id="2829994"/>
    <lineage>
        <taxon>Bacteria</taxon>
        <taxon>Pseudomonadati</taxon>
        <taxon>Myxococcota</taxon>
        <taxon>Polyangia</taxon>
        <taxon>Polyangiales</taxon>
        <taxon>Polyangiaceae</taxon>
        <taxon>Polyangium</taxon>
    </lineage>
</organism>
<protein>
    <submittedName>
        <fullName evidence="2">Uncharacterized protein</fullName>
    </submittedName>
</protein>
<feature type="region of interest" description="Disordered" evidence="1">
    <location>
        <begin position="140"/>
        <end position="159"/>
    </location>
</feature>
<dbReference type="RefSeq" id="WP_272426578.1">
    <property type="nucleotide sequence ID" value="NZ_JAGTJJ010000021.1"/>
</dbReference>
<evidence type="ECO:0000313" key="2">
    <source>
        <dbReference type="EMBL" id="MDC3984529.1"/>
    </source>
</evidence>
<dbReference type="Proteomes" id="UP001151081">
    <property type="component" value="Unassembled WGS sequence"/>
</dbReference>
<name>A0A9X4ATT3_9BACT</name>
<accession>A0A9X4ATT3</accession>
<sequence length="183" mass="20317">MLLEHFYEDKDIKDLAEDHGIPWSTMRARVDCVLDRARIAVRDVAPRSRRRRRAWAIPLALLGFAAREARAHVGSLWVRFFGTLHRSPARLIGFGATAAVILAATPDAGSRAADGFAAGAQSGHSEETARCTAFVRSRLARPQEDPESEMPSNTKALPPRRYVQRSTSVWMIANAIRDAEARK</sequence>
<proteinExistence type="predicted"/>
<gene>
    <name evidence="2" type="ORF">KEG57_28740</name>
</gene>
<evidence type="ECO:0000313" key="3">
    <source>
        <dbReference type="Proteomes" id="UP001151081"/>
    </source>
</evidence>